<dbReference type="EMBL" id="JANEYF010002272">
    <property type="protein sequence ID" value="KAJ8948805.1"/>
    <property type="molecule type" value="Genomic_DNA"/>
</dbReference>
<accession>A0AAV8YBH4</accession>
<keyword evidence="1" id="KW-1133">Transmembrane helix</keyword>
<evidence type="ECO:0000313" key="2">
    <source>
        <dbReference type="EMBL" id="KAJ8948805.1"/>
    </source>
</evidence>
<feature type="transmembrane region" description="Helical" evidence="1">
    <location>
        <begin position="103"/>
        <end position="123"/>
    </location>
</feature>
<proteinExistence type="predicted"/>
<keyword evidence="1" id="KW-0472">Membrane</keyword>
<sequence length="173" mass="19220">MILSHRITGLFHEDDEESRHARRTCIIRRVARAFQGAQDFGLIVGSVLSAVLITYTVNLRETRYGYENATVVTDVACPISTFTINSTLQDSGFRVLPTKSADILVGVYAGACGAAFLLAALGLDRIKMLIYQLREQSSDREDNDEINENPTNSENRANFVDNIDVAKIDYNIT</sequence>
<gene>
    <name evidence="2" type="ORF">NQ314_008346</name>
</gene>
<comment type="caution">
    <text evidence="2">The sequence shown here is derived from an EMBL/GenBank/DDBJ whole genome shotgun (WGS) entry which is preliminary data.</text>
</comment>
<feature type="transmembrane region" description="Helical" evidence="1">
    <location>
        <begin position="37"/>
        <end position="57"/>
    </location>
</feature>
<keyword evidence="3" id="KW-1185">Reference proteome</keyword>
<evidence type="ECO:0000313" key="3">
    <source>
        <dbReference type="Proteomes" id="UP001162156"/>
    </source>
</evidence>
<name>A0AAV8YBH4_9CUCU</name>
<evidence type="ECO:0000256" key="1">
    <source>
        <dbReference type="SAM" id="Phobius"/>
    </source>
</evidence>
<organism evidence="2 3">
    <name type="scientific">Rhamnusium bicolor</name>
    <dbReference type="NCBI Taxonomy" id="1586634"/>
    <lineage>
        <taxon>Eukaryota</taxon>
        <taxon>Metazoa</taxon>
        <taxon>Ecdysozoa</taxon>
        <taxon>Arthropoda</taxon>
        <taxon>Hexapoda</taxon>
        <taxon>Insecta</taxon>
        <taxon>Pterygota</taxon>
        <taxon>Neoptera</taxon>
        <taxon>Endopterygota</taxon>
        <taxon>Coleoptera</taxon>
        <taxon>Polyphaga</taxon>
        <taxon>Cucujiformia</taxon>
        <taxon>Chrysomeloidea</taxon>
        <taxon>Cerambycidae</taxon>
        <taxon>Lepturinae</taxon>
        <taxon>Rhagiini</taxon>
        <taxon>Rhamnusium</taxon>
    </lineage>
</organism>
<reference evidence="2" key="1">
    <citation type="journal article" date="2023" name="Insect Mol. Biol.">
        <title>Genome sequencing provides insights into the evolution of gene families encoding plant cell wall-degrading enzymes in longhorned beetles.</title>
        <authorList>
            <person name="Shin N.R."/>
            <person name="Okamura Y."/>
            <person name="Kirsch R."/>
            <person name="Pauchet Y."/>
        </authorList>
    </citation>
    <scope>NUCLEOTIDE SEQUENCE</scope>
    <source>
        <strain evidence="2">RBIC_L_NR</strain>
    </source>
</reference>
<dbReference type="Proteomes" id="UP001162156">
    <property type="component" value="Unassembled WGS sequence"/>
</dbReference>
<dbReference type="AlphaFoldDB" id="A0AAV8YBH4"/>
<keyword evidence="1" id="KW-0812">Transmembrane</keyword>
<protein>
    <submittedName>
        <fullName evidence="2">Uncharacterized protein</fullName>
    </submittedName>
</protein>